<accession>A0ABT6Q2W6</accession>
<evidence type="ECO:0000313" key="2">
    <source>
        <dbReference type="Proteomes" id="UP001431634"/>
    </source>
</evidence>
<comment type="caution">
    <text evidence="1">The sequence shown here is derived from an EMBL/GenBank/DDBJ whole genome shotgun (WGS) entry which is preliminary data.</text>
</comment>
<evidence type="ECO:0000313" key="1">
    <source>
        <dbReference type="EMBL" id="MDI2091440.1"/>
    </source>
</evidence>
<protein>
    <submittedName>
        <fullName evidence="1">Uncharacterized protein</fullName>
    </submittedName>
</protein>
<keyword evidence="2" id="KW-1185">Reference proteome</keyword>
<dbReference type="EMBL" id="JASBAO010000001">
    <property type="protein sequence ID" value="MDI2091440.1"/>
    <property type="molecule type" value="Genomic_DNA"/>
</dbReference>
<reference evidence="1" key="1">
    <citation type="submission" date="2023-05" db="EMBL/GenBank/DDBJ databases">
        <title>Whole genome sequence of Commensalibacter sp.</title>
        <authorList>
            <person name="Charoenyingcharoen P."/>
            <person name="Yukphan P."/>
        </authorList>
    </citation>
    <scope>NUCLEOTIDE SEQUENCE</scope>
    <source>
        <strain evidence="1">TBRC 16381</strain>
    </source>
</reference>
<gene>
    <name evidence="1" type="ORF">QJV27_08665</name>
</gene>
<sequence>MIEIKCENELIQFDIVEFVTGKKKWGSGDVVKCNVYFTKFECKFTSKDIVISYDAFNQFHTDLTQLLNNEKDHCLLSDQQGVVSLKIHKNKDGFPSLRENEDFDRLIEFEFFYYAGSDMSFKGFLFVDTDSLRSFEKEIELLL</sequence>
<name>A0ABT6Q2W6_9PROT</name>
<organism evidence="1 2">
    <name type="scientific">Commensalibacter oyaizuii</name>
    <dbReference type="NCBI Taxonomy" id="3043873"/>
    <lineage>
        <taxon>Bacteria</taxon>
        <taxon>Pseudomonadati</taxon>
        <taxon>Pseudomonadota</taxon>
        <taxon>Alphaproteobacteria</taxon>
        <taxon>Acetobacterales</taxon>
        <taxon>Acetobacteraceae</taxon>
    </lineage>
</organism>
<proteinExistence type="predicted"/>
<dbReference type="Proteomes" id="UP001431634">
    <property type="component" value="Unassembled WGS sequence"/>
</dbReference>
<dbReference type="RefSeq" id="WP_281448532.1">
    <property type="nucleotide sequence ID" value="NZ_JASBAO010000001.1"/>
</dbReference>